<sequence>MSNISRAILIIILRPNTIRTLLFRFSSPIIQTENHTLIVADIRSKIGFQIFSVQLNIFTNINAASDRPDFIVSVADII</sequence>
<name>A0A645IDX0_9ZZZZ</name>
<gene>
    <name evidence="1" type="ORF">SDC9_196729</name>
</gene>
<evidence type="ECO:0000313" key="1">
    <source>
        <dbReference type="EMBL" id="MPN49116.1"/>
    </source>
</evidence>
<protein>
    <submittedName>
        <fullName evidence="1">Uncharacterized protein</fullName>
    </submittedName>
</protein>
<organism evidence="1">
    <name type="scientific">bioreactor metagenome</name>
    <dbReference type="NCBI Taxonomy" id="1076179"/>
    <lineage>
        <taxon>unclassified sequences</taxon>
        <taxon>metagenomes</taxon>
        <taxon>ecological metagenomes</taxon>
    </lineage>
</organism>
<dbReference type="AlphaFoldDB" id="A0A645IDX0"/>
<comment type="caution">
    <text evidence="1">The sequence shown here is derived from an EMBL/GenBank/DDBJ whole genome shotgun (WGS) entry which is preliminary data.</text>
</comment>
<dbReference type="EMBL" id="VSSQ01112074">
    <property type="protein sequence ID" value="MPN49116.1"/>
    <property type="molecule type" value="Genomic_DNA"/>
</dbReference>
<accession>A0A645IDX0</accession>
<reference evidence="1" key="1">
    <citation type="submission" date="2019-08" db="EMBL/GenBank/DDBJ databases">
        <authorList>
            <person name="Kucharzyk K."/>
            <person name="Murdoch R.W."/>
            <person name="Higgins S."/>
            <person name="Loffler F."/>
        </authorList>
    </citation>
    <scope>NUCLEOTIDE SEQUENCE</scope>
</reference>
<proteinExistence type="predicted"/>